<evidence type="ECO:0000313" key="1">
    <source>
        <dbReference type="EMBL" id="KAG7343939.1"/>
    </source>
</evidence>
<sequence length="157" mass="17170">MQGIVVSDDPKVATTAAATTVPPAEPFRPSIQRGMVAWAGGQGGPHFFVALADHPEMGTISHSLCHRIGRRHENTRRFGSGAAIGDDTTKATSHCHQLCGSDSDKTTHELEQRNNMTWILRRLTHLQFDNYGKKALLFSYGVNGSMATRRVILVCTL</sequence>
<name>A0A9K3KHR4_9STRA</name>
<comment type="caution">
    <text evidence="1">The sequence shown here is derived from an EMBL/GenBank/DDBJ whole genome shotgun (WGS) entry which is preliminary data.</text>
</comment>
<proteinExistence type="predicted"/>
<reference evidence="1" key="1">
    <citation type="journal article" date="2021" name="Sci. Rep.">
        <title>Diploid genomic architecture of Nitzschia inconspicua, an elite biomass production diatom.</title>
        <authorList>
            <person name="Oliver A."/>
            <person name="Podell S."/>
            <person name="Pinowska A."/>
            <person name="Traller J.C."/>
            <person name="Smith S.R."/>
            <person name="McClure R."/>
            <person name="Beliaev A."/>
            <person name="Bohutskyi P."/>
            <person name="Hill E.A."/>
            <person name="Rabines A."/>
            <person name="Zheng H."/>
            <person name="Allen L.Z."/>
            <person name="Kuo A."/>
            <person name="Grigoriev I.V."/>
            <person name="Allen A.E."/>
            <person name="Hazlebeck D."/>
            <person name="Allen E.E."/>
        </authorList>
    </citation>
    <scope>NUCLEOTIDE SEQUENCE</scope>
    <source>
        <strain evidence="1">Hildebrandi</strain>
    </source>
</reference>
<keyword evidence="2" id="KW-1185">Reference proteome</keyword>
<dbReference type="Proteomes" id="UP000693970">
    <property type="component" value="Unassembled WGS sequence"/>
</dbReference>
<gene>
    <name evidence="1" type="ORF">IV203_021947</name>
</gene>
<organism evidence="1 2">
    <name type="scientific">Nitzschia inconspicua</name>
    <dbReference type="NCBI Taxonomy" id="303405"/>
    <lineage>
        <taxon>Eukaryota</taxon>
        <taxon>Sar</taxon>
        <taxon>Stramenopiles</taxon>
        <taxon>Ochrophyta</taxon>
        <taxon>Bacillariophyta</taxon>
        <taxon>Bacillariophyceae</taxon>
        <taxon>Bacillariophycidae</taxon>
        <taxon>Bacillariales</taxon>
        <taxon>Bacillariaceae</taxon>
        <taxon>Nitzschia</taxon>
    </lineage>
</organism>
<reference evidence="1" key="2">
    <citation type="submission" date="2021-04" db="EMBL/GenBank/DDBJ databases">
        <authorList>
            <person name="Podell S."/>
        </authorList>
    </citation>
    <scope>NUCLEOTIDE SEQUENCE</scope>
    <source>
        <strain evidence="1">Hildebrandi</strain>
    </source>
</reference>
<dbReference type="AlphaFoldDB" id="A0A9K3KHR4"/>
<evidence type="ECO:0000313" key="2">
    <source>
        <dbReference type="Proteomes" id="UP000693970"/>
    </source>
</evidence>
<accession>A0A9K3KHR4</accession>
<protein>
    <submittedName>
        <fullName evidence="1">Uncharacterized protein</fullName>
    </submittedName>
</protein>
<dbReference type="EMBL" id="JAGRRH010000023">
    <property type="protein sequence ID" value="KAG7343939.1"/>
    <property type="molecule type" value="Genomic_DNA"/>
</dbReference>
<dbReference type="OrthoDB" id="532384at2759"/>